<dbReference type="PANTHER" id="PTHR47481:SF22">
    <property type="entry name" value="RETROTRANSPOSON GAG DOMAIN-CONTAINING PROTEIN"/>
    <property type="match status" value="1"/>
</dbReference>
<gene>
    <name evidence="2" type="ORF">LWI28_008827</name>
</gene>
<proteinExistence type="predicted"/>
<keyword evidence="3" id="KW-1185">Reference proteome</keyword>
<sequence>MANLIQQYSHKCTKEGTWVEKHCQYTNNLHSFSATLKTHTSLRMFKGSPWPPITNMRSPTKEDVCPKRGEGEPSVQAAIKGNRLSAYIDPSISPPSSKNLDGTVNESYLDWEQQDQILLCWLLSSISQGILPELVGCSTASEVWSTVERIFSSHSRANLMQLKLQLQTLKKGGMTMTEYLTKKKSIFDALAHTGYLIPEEDRIMYVLSGLGSEYDPFVIPITSMKSCYSMPEITALLLTHEVRIDQNMQVESLNVNMAVNKRGGNSFQANSGRGHNQNFNYQGNNNGGRFGNQNNNNGGRRGGRGRGRYSNNNSRPQCQICHKIGHVAHRCYYRFDQSFQPQTNTGQHINNGQMAAMLATPETVADQMWYPDSGATDHCTPDGGNLTNKIDYQGKEKIFMGNGSGLDISSIGFNAFAVVYFIS</sequence>
<dbReference type="Proteomes" id="UP001064489">
    <property type="component" value="Chromosome 13"/>
</dbReference>
<evidence type="ECO:0000313" key="2">
    <source>
        <dbReference type="EMBL" id="KAI9198028.1"/>
    </source>
</evidence>
<dbReference type="Pfam" id="PF14223">
    <property type="entry name" value="Retrotran_gag_2"/>
    <property type="match status" value="1"/>
</dbReference>
<organism evidence="2 3">
    <name type="scientific">Acer negundo</name>
    <name type="common">Box elder</name>
    <dbReference type="NCBI Taxonomy" id="4023"/>
    <lineage>
        <taxon>Eukaryota</taxon>
        <taxon>Viridiplantae</taxon>
        <taxon>Streptophyta</taxon>
        <taxon>Embryophyta</taxon>
        <taxon>Tracheophyta</taxon>
        <taxon>Spermatophyta</taxon>
        <taxon>Magnoliopsida</taxon>
        <taxon>eudicotyledons</taxon>
        <taxon>Gunneridae</taxon>
        <taxon>Pentapetalae</taxon>
        <taxon>rosids</taxon>
        <taxon>malvids</taxon>
        <taxon>Sapindales</taxon>
        <taxon>Sapindaceae</taxon>
        <taxon>Hippocastanoideae</taxon>
        <taxon>Acereae</taxon>
        <taxon>Acer</taxon>
    </lineage>
</organism>
<feature type="region of interest" description="Disordered" evidence="1">
    <location>
        <begin position="49"/>
        <end position="72"/>
    </location>
</feature>
<feature type="compositionally biased region" description="Basic and acidic residues" evidence="1">
    <location>
        <begin position="59"/>
        <end position="71"/>
    </location>
</feature>
<dbReference type="AlphaFoldDB" id="A0AAD5JGB2"/>
<evidence type="ECO:0000313" key="3">
    <source>
        <dbReference type="Proteomes" id="UP001064489"/>
    </source>
</evidence>
<dbReference type="PANTHER" id="PTHR47481">
    <property type="match status" value="1"/>
</dbReference>
<protein>
    <submittedName>
        <fullName evidence="2">Uncharacterized protein</fullName>
    </submittedName>
</protein>
<reference evidence="2 3" key="1">
    <citation type="journal article" date="2022" name="Plant J.">
        <title>Strategies of tolerance reflected in two North American maple genomes.</title>
        <authorList>
            <person name="McEvoy S.L."/>
            <person name="Sezen U.U."/>
            <person name="Trouern-Trend A."/>
            <person name="McMahon S.M."/>
            <person name="Schaberg P.G."/>
            <person name="Yang J."/>
            <person name="Wegrzyn J.L."/>
            <person name="Swenson N.G."/>
        </authorList>
    </citation>
    <scope>NUCLEOTIDE SEQUENCE [LARGE SCALE GENOMIC DNA]</scope>
    <source>
        <strain evidence="2">91603</strain>
    </source>
</reference>
<name>A0AAD5JGB2_ACENE</name>
<comment type="caution">
    <text evidence="2">The sequence shown here is derived from an EMBL/GenBank/DDBJ whole genome shotgun (WGS) entry which is preliminary data.</text>
</comment>
<evidence type="ECO:0000256" key="1">
    <source>
        <dbReference type="SAM" id="MobiDB-lite"/>
    </source>
</evidence>
<accession>A0AAD5JGB2</accession>
<feature type="region of interest" description="Disordered" evidence="1">
    <location>
        <begin position="271"/>
        <end position="314"/>
    </location>
</feature>
<dbReference type="EMBL" id="JAJSOW010000002">
    <property type="protein sequence ID" value="KAI9198028.1"/>
    <property type="molecule type" value="Genomic_DNA"/>
</dbReference>